<reference evidence="2" key="1">
    <citation type="journal article" date="2022" name="Plant J.">
        <title>Strategies of tolerance reflected in two North American maple genomes.</title>
        <authorList>
            <person name="McEvoy S.L."/>
            <person name="Sezen U.U."/>
            <person name="Trouern-Trend A."/>
            <person name="McMahon S.M."/>
            <person name="Schaberg P.G."/>
            <person name="Yang J."/>
            <person name="Wegrzyn J.L."/>
            <person name="Swenson N.G."/>
        </authorList>
    </citation>
    <scope>NUCLEOTIDE SEQUENCE</scope>
    <source>
        <strain evidence="2">NS2018</strain>
    </source>
</reference>
<dbReference type="AlphaFoldDB" id="A0AA39SLR5"/>
<keyword evidence="1" id="KW-0812">Transmembrane</keyword>
<dbReference type="Pfam" id="PF03140">
    <property type="entry name" value="DUF247"/>
    <property type="match status" value="1"/>
</dbReference>
<name>A0AA39SLR5_ACESA</name>
<dbReference type="InterPro" id="IPR004158">
    <property type="entry name" value="DUF247_pln"/>
</dbReference>
<dbReference type="Proteomes" id="UP001168877">
    <property type="component" value="Unassembled WGS sequence"/>
</dbReference>
<feature type="transmembrane region" description="Helical" evidence="1">
    <location>
        <begin position="400"/>
        <end position="425"/>
    </location>
</feature>
<dbReference type="PANTHER" id="PTHR31170:SF25">
    <property type="entry name" value="BNAA09G04570D PROTEIN"/>
    <property type="match status" value="1"/>
</dbReference>
<accession>A0AA39SLR5</accession>
<reference evidence="2" key="2">
    <citation type="submission" date="2023-06" db="EMBL/GenBank/DDBJ databases">
        <authorList>
            <person name="Swenson N.G."/>
            <person name="Wegrzyn J.L."/>
            <person name="Mcevoy S.L."/>
        </authorList>
    </citation>
    <scope>NUCLEOTIDE SEQUENCE</scope>
    <source>
        <strain evidence="2">NS2018</strain>
        <tissue evidence="2">Leaf</tissue>
    </source>
</reference>
<keyword evidence="1" id="KW-1133">Transmembrane helix</keyword>
<keyword evidence="3" id="KW-1185">Reference proteome</keyword>
<sequence>MDKSDDTCTDIKSLATCLRGKLEKLYHLSEDCCIYRVPSDSRNLKGSLSTPQTVSIGPLHHGREELKAMEEHKLRYSKHFLQRTQISLEVLIFIKSKEEKLRNCYAETIPLASQDFVEMILLDAIFLIEFLLMFSNRKFVTSGDRIFGKPWLIIGIRNDIWTVENQIPFFILNDLFELAKTREPDECYDGLSISKLVSPFCGNICELLLIDKSFFEINFSRAKHFVDLLRICIEPSDHQLDIENETMHAPTLPTIRELNRARVKFEVGLNKHLFDIRFDKIKGTLEIPKLRISDVSFYFKNLQMFEALHCKSNHVNDYAKVLSLLVTSPKDAKLLIHNGILENTESVAASTFCGEIGKQARWSYNEFYYKVLARDLNAYCKSPWRKWNANLKQNYFNTPWASISVIAAALLLLLTLTQTICSIIAL</sequence>
<dbReference type="EMBL" id="JAUESC010000003">
    <property type="protein sequence ID" value="KAK0600736.1"/>
    <property type="molecule type" value="Genomic_DNA"/>
</dbReference>
<keyword evidence="1" id="KW-0472">Membrane</keyword>
<organism evidence="2 3">
    <name type="scientific">Acer saccharum</name>
    <name type="common">Sugar maple</name>
    <dbReference type="NCBI Taxonomy" id="4024"/>
    <lineage>
        <taxon>Eukaryota</taxon>
        <taxon>Viridiplantae</taxon>
        <taxon>Streptophyta</taxon>
        <taxon>Embryophyta</taxon>
        <taxon>Tracheophyta</taxon>
        <taxon>Spermatophyta</taxon>
        <taxon>Magnoliopsida</taxon>
        <taxon>eudicotyledons</taxon>
        <taxon>Gunneridae</taxon>
        <taxon>Pentapetalae</taxon>
        <taxon>rosids</taxon>
        <taxon>malvids</taxon>
        <taxon>Sapindales</taxon>
        <taxon>Sapindaceae</taxon>
        <taxon>Hippocastanoideae</taxon>
        <taxon>Acereae</taxon>
        <taxon>Acer</taxon>
    </lineage>
</organism>
<proteinExistence type="predicted"/>
<evidence type="ECO:0000313" key="3">
    <source>
        <dbReference type="Proteomes" id="UP001168877"/>
    </source>
</evidence>
<comment type="caution">
    <text evidence="2">The sequence shown here is derived from an EMBL/GenBank/DDBJ whole genome shotgun (WGS) entry which is preliminary data.</text>
</comment>
<dbReference type="PANTHER" id="PTHR31170">
    <property type="entry name" value="BNAC04G53230D PROTEIN"/>
    <property type="match status" value="1"/>
</dbReference>
<protein>
    <submittedName>
        <fullName evidence="2">Uncharacterized protein</fullName>
    </submittedName>
</protein>
<gene>
    <name evidence="2" type="ORF">LWI29_017964</name>
</gene>
<evidence type="ECO:0000256" key="1">
    <source>
        <dbReference type="SAM" id="Phobius"/>
    </source>
</evidence>
<evidence type="ECO:0000313" key="2">
    <source>
        <dbReference type="EMBL" id="KAK0600736.1"/>
    </source>
</evidence>